<dbReference type="OrthoDB" id="288502at2"/>
<dbReference type="RefSeq" id="WP_145225969.1">
    <property type="nucleotide sequence ID" value="NZ_CP036343.1"/>
</dbReference>
<dbReference type="InterPro" id="IPR004155">
    <property type="entry name" value="PBS_lyase_HEAT"/>
</dbReference>
<dbReference type="SUPFAM" id="SSF48371">
    <property type="entry name" value="ARM repeat"/>
    <property type="match status" value="1"/>
</dbReference>
<dbReference type="InterPro" id="IPR016024">
    <property type="entry name" value="ARM-type_fold"/>
</dbReference>
<dbReference type="SMART" id="SM00567">
    <property type="entry name" value="EZ_HEAT"/>
    <property type="match status" value="2"/>
</dbReference>
<organism evidence="1 2">
    <name type="scientific">Gimesia algae</name>
    <dbReference type="NCBI Taxonomy" id="2527971"/>
    <lineage>
        <taxon>Bacteria</taxon>
        <taxon>Pseudomonadati</taxon>
        <taxon>Planctomycetota</taxon>
        <taxon>Planctomycetia</taxon>
        <taxon>Planctomycetales</taxon>
        <taxon>Planctomycetaceae</taxon>
        <taxon>Gimesia</taxon>
    </lineage>
</organism>
<dbReference type="Pfam" id="PF13646">
    <property type="entry name" value="HEAT_2"/>
    <property type="match status" value="1"/>
</dbReference>
<dbReference type="Proteomes" id="UP000316855">
    <property type="component" value="Chromosome"/>
</dbReference>
<dbReference type="KEGG" id="gax:Pan161_18460"/>
<dbReference type="Gene3D" id="1.25.10.10">
    <property type="entry name" value="Leucine-rich Repeat Variant"/>
    <property type="match status" value="1"/>
</dbReference>
<keyword evidence="1" id="KW-0456">Lyase</keyword>
<gene>
    <name evidence="1" type="ORF">Pan161_18460</name>
</gene>
<evidence type="ECO:0000313" key="2">
    <source>
        <dbReference type="Proteomes" id="UP000316855"/>
    </source>
</evidence>
<reference evidence="1 2" key="1">
    <citation type="submission" date="2019-02" db="EMBL/GenBank/DDBJ databases">
        <title>Deep-cultivation of Planctomycetes and their phenomic and genomic characterization uncovers novel biology.</title>
        <authorList>
            <person name="Wiegand S."/>
            <person name="Jogler M."/>
            <person name="Boedeker C."/>
            <person name="Pinto D."/>
            <person name="Vollmers J."/>
            <person name="Rivas-Marin E."/>
            <person name="Kohn T."/>
            <person name="Peeters S.H."/>
            <person name="Heuer A."/>
            <person name="Rast P."/>
            <person name="Oberbeckmann S."/>
            <person name="Bunk B."/>
            <person name="Jeske O."/>
            <person name="Meyerdierks A."/>
            <person name="Storesund J.E."/>
            <person name="Kallscheuer N."/>
            <person name="Luecker S."/>
            <person name="Lage O.M."/>
            <person name="Pohl T."/>
            <person name="Merkel B.J."/>
            <person name="Hornburger P."/>
            <person name="Mueller R.-W."/>
            <person name="Bruemmer F."/>
            <person name="Labrenz M."/>
            <person name="Spormann A.M."/>
            <person name="Op den Camp H."/>
            <person name="Overmann J."/>
            <person name="Amann R."/>
            <person name="Jetten M.S.M."/>
            <person name="Mascher T."/>
            <person name="Medema M.H."/>
            <person name="Devos D.P."/>
            <person name="Kaster A.-K."/>
            <person name="Ovreas L."/>
            <person name="Rohde M."/>
            <person name="Galperin M.Y."/>
            <person name="Jogler C."/>
        </authorList>
    </citation>
    <scope>NUCLEOTIDE SEQUENCE [LARGE SCALE GENOMIC DNA]</scope>
    <source>
        <strain evidence="1 2">Pan161</strain>
    </source>
</reference>
<accession>A0A517VB25</accession>
<name>A0A517VB25_9PLAN</name>
<dbReference type="AlphaFoldDB" id="A0A517VB25"/>
<dbReference type="GO" id="GO:0016829">
    <property type="term" value="F:lyase activity"/>
    <property type="evidence" value="ECO:0007669"/>
    <property type="project" value="UniProtKB-KW"/>
</dbReference>
<keyword evidence="2" id="KW-1185">Reference proteome</keyword>
<proteinExistence type="predicted"/>
<evidence type="ECO:0000313" key="1">
    <source>
        <dbReference type="EMBL" id="QDT90196.1"/>
    </source>
</evidence>
<sequence>MTDKPYQTEFADPQVAEWISQLDSSDSELRQAARKSLTKLGKPAVPALAEALGSASEMRRWEAAKSLEAICDPAAVPALVEALTDDTSVKWVAGDALIALNEKGVPEILHALIKDPAEFRDGACFVLHHLASDNEDLQDILTPVVHALKSLDSSMTVPIQALDALSKLSAVDS</sequence>
<dbReference type="InterPro" id="IPR011989">
    <property type="entry name" value="ARM-like"/>
</dbReference>
<protein>
    <submittedName>
        <fullName evidence="1">PBS lyase HEAT-like repeat protein</fullName>
    </submittedName>
</protein>
<dbReference type="EMBL" id="CP036343">
    <property type="protein sequence ID" value="QDT90196.1"/>
    <property type="molecule type" value="Genomic_DNA"/>
</dbReference>